<dbReference type="InterPro" id="IPR038379">
    <property type="entry name" value="SecE_sf"/>
</dbReference>
<dbReference type="GO" id="GO:0009306">
    <property type="term" value="P:protein secretion"/>
    <property type="evidence" value="ECO:0007669"/>
    <property type="project" value="UniProtKB-UniRule"/>
</dbReference>
<dbReference type="NCBIfam" id="TIGR00964">
    <property type="entry name" value="secE_bact"/>
    <property type="match status" value="1"/>
</dbReference>
<dbReference type="HAMAP" id="MF_00422">
    <property type="entry name" value="SecE"/>
    <property type="match status" value="1"/>
</dbReference>
<keyword evidence="8 9" id="KW-0472">Membrane</keyword>
<protein>
    <recommendedName>
        <fullName evidence="9">Protein translocase subunit SecE</fullName>
    </recommendedName>
</protein>
<dbReference type="GO" id="GO:0065002">
    <property type="term" value="P:intracellular protein transmembrane transport"/>
    <property type="evidence" value="ECO:0007669"/>
    <property type="project" value="UniProtKB-UniRule"/>
</dbReference>
<evidence type="ECO:0000256" key="5">
    <source>
        <dbReference type="ARBA" id="ARBA00022927"/>
    </source>
</evidence>
<evidence type="ECO:0000256" key="3">
    <source>
        <dbReference type="ARBA" id="ARBA00022475"/>
    </source>
</evidence>
<keyword evidence="6 9" id="KW-1133">Transmembrane helix</keyword>
<dbReference type="InterPro" id="IPR005807">
    <property type="entry name" value="SecE_bac"/>
</dbReference>
<dbReference type="Pfam" id="PF00584">
    <property type="entry name" value="SecE"/>
    <property type="match status" value="1"/>
</dbReference>
<dbReference type="GO" id="GO:0008320">
    <property type="term" value="F:protein transmembrane transporter activity"/>
    <property type="evidence" value="ECO:0007669"/>
    <property type="project" value="UniProtKB-UniRule"/>
</dbReference>
<comment type="subunit">
    <text evidence="9">Component of the Sec protein translocase complex. Heterotrimer consisting of SecY, SecE and SecG subunits. The heterotrimers can form oligomers, although 1 heterotrimer is thought to be able to translocate proteins. Interacts with the ribosome. Interacts with SecDF, and other proteins may be involved. Interacts with SecA.</text>
</comment>
<comment type="similarity">
    <text evidence="9">Belongs to the SecE/SEC61-gamma family.</text>
</comment>
<dbReference type="EMBL" id="JACIFO010000003">
    <property type="protein sequence ID" value="MBB4118588.1"/>
    <property type="molecule type" value="Genomic_DNA"/>
</dbReference>
<dbReference type="GO" id="GO:0043952">
    <property type="term" value="P:protein transport by the Sec complex"/>
    <property type="evidence" value="ECO:0007669"/>
    <property type="project" value="UniProtKB-UniRule"/>
</dbReference>
<proteinExistence type="inferred from homology"/>
<dbReference type="GO" id="GO:0006605">
    <property type="term" value="P:protein targeting"/>
    <property type="evidence" value="ECO:0007669"/>
    <property type="project" value="UniProtKB-UniRule"/>
</dbReference>
<comment type="caution">
    <text evidence="10">The sequence shown here is derived from an EMBL/GenBank/DDBJ whole genome shotgun (WGS) entry which is preliminary data.</text>
</comment>
<keyword evidence="3 9" id="KW-1003">Cell membrane</keyword>
<accession>A0A840EKB9</accession>
<evidence type="ECO:0000256" key="2">
    <source>
        <dbReference type="ARBA" id="ARBA00022448"/>
    </source>
</evidence>
<keyword evidence="4 9" id="KW-0812">Transmembrane</keyword>
<evidence type="ECO:0000256" key="7">
    <source>
        <dbReference type="ARBA" id="ARBA00023010"/>
    </source>
</evidence>
<evidence type="ECO:0000313" key="11">
    <source>
        <dbReference type="Proteomes" id="UP000553034"/>
    </source>
</evidence>
<reference evidence="10 11" key="1">
    <citation type="submission" date="2020-08" db="EMBL/GenBank/DDBJ databases">
        <title>Genomic Encyclopedia of Type Strains, Phase IV (KMG-IV): sequencing the most valuable type-strain genomes for metagenomic binning, comparative biology and taxonomic classification.</title>
        <authorList>
            <person name="Goeker M."/>
        </authorList>
    </citation>
    <scope>NUCLEOTIDE SEQUENCE [LARGE SCALE GENOMIC DNA]</scope>
    <source>
        <strain evidence="10 11">DSM 29568</strain>
    </source>
</reference>
<dbReference type="InterPro" id="IPR001901">
    <property type="entry name" value="Translocase_SecE/Sec61-g"/>
</dbReference>
<name>A0A840EKB9_9FLAO</name>
<feature type="transmembrane region" description="Helical" evidence="9">
    <location>
        <begin position="30"/>
        <end position="48"/>
    </location>
</feature>
<keyword evidence="7 9" id="KW-0811">Translocation</keyword>
<dbReference type="Gene3D" id="1.20.5.1030">
    <property type="entry name" value="Preprotein translocase secy subunit"/>
    <property type="match status" value="1"/>
</dbReference>
<dbReference type="GO" id="GO:0005886">
    <property type="term" value="C:plasma membrane"/>
    <property type="evidence" value="ECO:0007669"/>
    <property type="project" value="UniProtKB-SubCell"/>
</dbReference>
<evidence type="ECO:0000256" key="9">
    <source>
        <dbReference type="HAMAP-Rule" id="MF_00422"/>
    </source>
</evidence>
<dbReference type="PANTHER" id="PTHR33910:SF1">
    <property type="entry name" value="PROTEIN TRANSLOCASE SUBUNIT SECE"/>
    <property type="match status" value="1"/>
</dbReference>
<gene>
    <name evidence="9" type="primary">secE</name>
    <name evidence="10" type="ORF">GGR32_000868</name>
</gene>
<keyword evidence="5 9" id="KW-0653">Protein transport</keyword>
<dbReference type="RefSeq" id="WP_183476813.1">
    <property type="nucleotide sequence ID" value="NZ_JACIFO010000003.1"/>
</dbReference>
<evidence type="ECO:0000256" key="4">
    <source>
        <dbReference type="ARBA" id="ARBA00022692"/>
    </source>
</evidence>
<sequence length="65" mass="7576">MAGFSTYISESFNELKNHVTWPTYTEAQKLTIIVLVFSVLFSLLIWGVDSLFSHIIELYFNWVKS</sequence>
<dbReference type="AlphaFoldDB" id="A0A840EKB9"/>
<evidence type="ECO:0000256" key="1">
    <source>
        <dbReference type="ARBA" id="ARBA00004370"/>
    </source>
</evidence>
<keyword evidence="11" id="KW-1185">Reference proteome</keyword>
<comment type="subcellular location">
    <subcellularLocation>
        <location evidence="9">Cell membrane</location>
        <topology evidence="9">Single-pass membrane protein</topology>
    </subcellularLocation>
    <subcellularLocation>
        <location evidence="1">Membrane</location>
    </subcellularLocation>
</comment>
<evidence type="ECO:0000313" key="10">
    <source>
        <dbReference type="EMBL" id="MBB4118588.1"/>
    </source>
</evidence>
<organism evidence="10 11">
    <name type="scientific">Mesonia hippocampi</name>
    <dbReference type="NCBI Taxonomy" id="1628250"/>
    <lineage>
        <taxon>Bacteria</taxon>
        <taxon>Pseudomonadati</taxon>
        <taxon>Bacteroidota</taxon>
        <taxon>Flavobacteriia</taxon>
        <taxon>Flavobacteriales</taxon>
        <taxon>Flavobacteriaceae</taxon>
        <taxon>Mesonia</taxon>
    </lineage>
</organism>
<comment type="function">
    <text evidence="9">Essential subunit of the Sec protein translocation channel SecYEG. Clamps together the 2 halves of SecY. May contact the channel plug during translocation.</text>
</comment>
<dbReference type="PANTHER" id="PTHR33910">
    <property type="entry name" value="PROTEIN TRANSLOCASE SUBUNIT SECE"/>
    <property type="match status" value="1"/>
</dbReference>
<evidence type="ECO:0000256" key="6">
    <source>
        <dbReference type="ARBA" id="ARBA00022989"/>
    </source>
</evidence>
<evidence type="ECO:0000256" key="8">
    <source>
        <dbReference type="ARBA" id="ARBA00023136"/>
    </source>
</evidence>
<dbReference type="Proteomes" id="UP000553034">
    <property type="component" value="Unassembled WGS sequence"/>
</dbReference>
<keyword evidence="2 9" id="KW-0813">Transport</keyword>